<proteinExistence type="predicted"/>
<comment type="caution">
    <text evidence="1">The sequence shown here is derived from an EMBL/GenBank/DDBJ whole genome shotgun (WGS) entry which is preliminary data.</text>
</comment>
<accession>A0A848R7B2</accession>
<keyword evidence="2" id="KW-1185">Reference proteome</keyword>
<organism evidence="1 2">
    <name type="scientific">Peptoniphilus faecalis</name>
    <dbReference type="NCBI Taxonomy" id="2731255"/>
    <lineage>
        <taxon>Bacteria</taxon>
        <taxon>Bacillati</taxon>
        <taxon>Bacillota</taxon>
        <taxon>Tissierellia</taxon>
        <taxon>Tissierellales</taxon>
        <taxon>Peptoniphilaceae</taxon>
        <taxon>Peptoniphilus</taxon>
    </lineage>
</organism>
<evidence type="ECO:0000313" key="1">
    <source>
        <dbReference type="EMBL" id="NMW85177.1"/>
    </source>
</evidence>
<protein>
    <submittedName>
        <fullName evidence="1">Uncharacterized protein</fullName>
    </submittedName>
</protein>
<dbReference type="EMBL" id="JABDSR010000006">
    <property type="protein sequence ID" value="NMW85177.1"/>
    <property type="molecule type" value="Genomic_DNA"/>
</dbReference>
<evidence type="ECO:0000313" key="2">
    <source>
        <dbReference type="Proteomes" id="UP000568273"/>
    </source>
</evidence>
<sequence length="158" mass="18753">MTRKFLLVISLLCLAFLLLFRNSNIFNLENKLSSEDILLSKNSNSFETIKIYENKKTKFLSYAIYDRLTMKEKMSGYQGSCQPFYKEKGFSFLEIPLNKNNKVVCGKFDNRIKDIKINDSYDCTLNKANSFWFIFLNKTDLKKITAHYYNQEKYEITY</sequence>
<name>A0A848R7B2_9FIRM</name>
<gene>
    <name evidence="1" type="ORF">HKO22_05395</name>
</gene>
<dbReference type="AlphaFoldDB" id="A0A848R7B2"/>
<reference evidence="1" key="1">
    <citation type="submission" date="2020-04" db="EMBL/GenBank/DDBJ databases">
        <title>Peptoniphilus sp. nov. isolated from swine feces.</title>
        <authorList>
            <person name="Ryu S.W."/>
        </authorList>
    </citation>
    <scope>NUCLEOTIDE SEQUENCE [LARGE SCALE GENOMIC DNA]</scope>
    <source>
        <strain evidence="1">AGMB00490</strain>
    </source>
</reference>
<dbReference type="RefSeq" id="WP_169969085.1">
    <property type="nucleotide sequence ID" value="NZ_JABDSR010000006.1"/>
</dbReference>
<dbReference type="Proteomes" id="UP000568273">
    <property type="component" value="Unassembled WGS sequence"/>
</dbReference>